<evidence type="ECO:0000256" key="1">
    <source>
        <dbReference type="ARBA" id="ARBA00004477"/>
    </source>
</evidence>
<protein>
    <recommendedName>
        <fullName evidence="15">Integral membrane HRF1 family protein</fullName>
    </recommendedName>
</protein>
<keyword evidence="6" id="KW-0256">Endoplasmic reticulum</keyword>
<evidence type="ECO:0000256" key="7">
    <source>
        <dbReference type="ARBA" id="ARBA00022927"/>
    </source>
</evidence>
<dbReference type="PANTHER" id="PTHR14083">
    <property type="entry name" value="YIP1 INTERACTING FACTOR HOMOLOG YIF1 PROTEIN"/>
    <property type="match status" value="1"/>
</dbReference>
<organism evidence="13 14">
    <name type="scientific">Lolium multiflorum</name>
    <name type="common">Italian ryegrass</name>
    <name type="synonym">Lolium perenne subsp. multiflorum</name>
    <dbReference type="NCBI Taxonomy" id="4521"/>
    <lineage>
        <taxon>Eukaryota</taxon>
        <taxon>Viridiplantae</taxon>
        <taxon>Streptophyta</taxon>
        <taxon>Embryophyta</taxon>
        <taxon>Tracheophyta</taxon>
        <taxon>Spermatophyta</taxon>
        <taxon>Magnoliopsida</taxon>
        <taxon>Liliopsida</taxon>
        <taxon>Poales</taxon>
        <taxon>Poaceae</taxon>
        <taxon>BOP clade</taxon>
        <taxon>Pooideae</taxon>
        <taxon>Poodae</taxon>
        <taxon>Poeae</taxon>
        <taxon>Poeae Chloroplast Group 2 (Poeae type)</taxon>
        <taxon>Loliodinae</taxon>
        <taxon>Loliinae</taxon>
        <taxon>Lolium</taxon>
    </lineage>
</organism>
<dbReference type="GO" id="GO:0006888">
    <property type="term" value="P:endoplasmic reticulum to Golgi vesicle-mediated transport"/>
    <property type="evidence" value="ECO:0007669"/>
    <property type="project" value="InterPro"/>
</dbReference>
<name>A0AAD8WQQ5_LOLMU</name>
<evidence type="ECO:0000256" key="8">
    <source>
        <dbReference type="ARBA" id="ARBA00022989"/>
    </source>
</evidence>
<dbReference type="Pfam" id="PF03878">
    <property type="entry name" value="YIF1"/>
    <property type="match status" value="1"/>
</dbReference>
<feature type="transmembrane region" description="Helical" evidence="12">
    <location>
        <begin position="290"/>
        <end position="310"/>
    </location>
</feature>
<evidence type="ECO:0000256" key="11">
    <source>
        <dbReference type="SAM" id="MobiDB-lite"/>
    </source>
</evidence>
<keyword evidence="7" id="KW-0653">Protein transport</keyword>
<dbReference type="GO" id="GO:0000139">
    <property type="term" value="C:Golgi membrane"/>
    <property type="evidence" value="ECO:0007669"/>
    <property type="project" value="UniProtKB-SubCell"/>
</dbReference>
<keyword evidence="4" id="KW-0813">Transport</keyword>
<comment type="similarity">
    <text evidence="3">Belongs to the YIF1 family.</text>
</comment>
<gene>
    <name evidence="13" type="ORF">QYE76_037877</name>
</gene>
<evidence type="ECO:0000256" key="6">
    <source>
        <dbReference type="ARBA" id="ARBA00022824"/>
    </source>
</evidence>
<keyword evidence="5 12" id="KW-0812">Transmembrane</keyword>
<evidence type="ECO:0008006" key="15">
    <source>
        <dbReference type="Google" id="ProtNLM"/>
    </source>
</evidence>
<evidence type="ECO:0000313" key="14">
    <source>
        <dbReference type="Proteomes" id="UP001231189"/>
    </source>
</evidence>
<feature type="transmembrane region" description="Helical" evidence="12">
    <location>
        <begin position="203"/>
        <end position="224"/>
    </location>
</feature>
<reference evidence="13" key="1">
    <citation type="submission" date="2023-07" db="EMBL/GenBank/DDBJ databases">
        <title>A chromosome-level genome assembly of Lolium multiflorum.</title>
        <authorList>
            <person name="Chen Y."/>
            <person name="Copetti D."/>
            <person name="Kolliker R."/>
            <person name="Studer B."/>
        </authorList>
    </citation>
    <scope>NUCLEOTIDE SEQUENCE</scope>
    <source>
        <strain evidence="13">02402/16</strain>
        <tissue evidence="13">Leaf</tissue>
    </source>
</reference>
<evidence type="ECO:0000256" key="12">
    <source>
        <dbReference type="SAM" id="Phobius"/>
    </source>
</evidence>
<dbReference type="Proteomes" id="UP001231189">
    <property type="component" value="Unassembled WGS sequence"/>
</dbReference>
<keyword evidence="14" id="KW-1185">Reference proteome</keyword>
<accession>A0AAD8WQQ5</accession>
<feature type="transmembrane region" description="Helical" evidence="12">
    <location>
        <begin position="331"/>
        <end position="350"/>
    </location>
</feature>
<comment type="caution">
    <text evidence="13">The sequence shown here is derived from an EMBL/GenBank/DDBJ whole genome shotgun (WGS) entry which is preliminary data.</text>
</comment>
<keyword evidence="9" id="KW-0333">Golgi apparatus</keyword>
<sequence>MLSFTGECVYCVSQKKLGFESNISPQAELAPIGRSAWLCSLFPTPTSVHNAILASPPARNASAQGTRLHRPPPPRAPSSRTTVMYDNYRNPHPPGMQMPPPNPQPGQFDNTLYGPGSGLIKTGLGLYGEKFLGSSSEFMQSNISRYFSNPQYYFHVNDQYVRNKLKVILFPFLHRGHWTRISEPVGGRLSYKPPMYDINAPDLYIPFMAFGTFIVLAGFTLGFMGKFTPEAINLQFTRGLIGWGLQIVFLKGLLYSMGGGEVPLLDLVAYSGYLFAGLSLAMAARLLWAYSYYVMVPWMSLCMGVFLVRTMKRVLFAETRGSERRSTRQHYFLLFMAIVQFPLFFWLGSIGA</sequence>
<evidence type="ECO:0000256" key="2">
    <source>
        <dbReference type="ARBA" id="ARBA00004653"/>
    </source>
</evidence>
<evidence type="ECO:0000256" key="5">
    <source>
        <dbReference type="ARBA" id="ARBA00022692"/>
    </source>
</evidence>
<dbReference type="AlphaFoldDB" id="A0AAD8WQQ5"/>
<dbReference type="GO" id="GO:0005793">
    <property type="term" value="C:endoplasmic reticulum-Golgi intermediate compartment"/>
    <property type="evidence" value="ECO:0007669"/>
    <property type="project" value="TreeGrafter"/>
</dbReference>
<evidence type="ECO:0000313" key="13">
    <source>
        <dbReference type="EMBL" id="KAK1677029.1"/>
    </source>
</evidence>
<dbReference type="GO" id="GO:0030134">
    <property type="term" value="C:COPII-coated ER to Golgi transport vesicle"/>
    <property type="evidence" value="ECO:0007669"/>
    <property type="project" value="TreeGrafter"/>
</dbReference>
<dbReference type="InterPro" id="IPR005578">
    <property type="entry name" value="Yif1_fam"/>
</dbReference>
<evidence type="ECO:0000256" key="4">
    <source>
        <dbReference type="ARBA" id="ARBA00022448"/>
    </source>
</evidence>
<dbReference type="GO" id="GO:0015031">
    <property type="term" value="P:protein transport"/>
    <property type="evidence" value="ECO:0007669"/>
    <property type="project" value="UniProtKB-KW"/>
</dbReference>
<feature type="region of interest" description="Disordered" evidence="11">
    <location>
        <begin position="58"/>
        <end position="81"/>
    </location>
</feature>
<dbReference type="EMBL" id="JAUUTY010000002">
    <property type="protein sequence ID" value="KAK1677029.1"/>
    <property type="molecule type" value="Genomic_DNA"/>
</dbReference>
<keyword evidence="10 12" id="KW-0472">Membrane</keyword>
<dbReference type="PANTHER" id="PTHR14083:SF0">
    <property type="entry name" value="YIP1D-INTERACTING FACTOR 1, ISOFORM C"/>
    <property type="match status" value="1"/>
</dbReference>
<evidence type="ECO:0000256" key="10">
    <source>
        <dbReference type="ARBA" id="ARBA00023136"/>
    </source>
</evidence>
<keyword evidence="8 12" id="KW-1133">Transmembrane helix</keyword>
<feature type="transmembrane region" description="Helical" evidence="12">
    <location>
        <begin position="236"/>
        <end position="255"/>
    </location>
</feature>
<evidence type="ECO:0000256" key="9">
    <source>
        <dbReference type="ARBA" id="ARBA00023034"/>
    </source>
</evidence>
<evidence type="ECO:0000256" key="3">
    <source>
        <dbReference type="ARBA" id="ARBA00009727"/>
    </source>
</evidence>
<dbReference type="GO" id="GO:0005789">
    <property type="term" value="C:endoplasmic reticulum membrane"/>
    <property type="evidence" value="ECO:0007669"/>
    <property type="project" value="UniProtKB-SubCell"/>
</dbReference>
<proteinExistence type="inferred from homology"/>
<comment type="subcellular location">
    <subcellularLocation>
        <location evidence="1">Endoplasmic reticulum membrane</location>
        <topology evidence="1">Multi-pass membrane protein</topology>
    </subcellularLocation>
    <subcellularLocation>
        <location evidence="2">Golgi apparatus membrane</location>
        <topology evidence="2">Multi-pass membrane protein</topology>
    </subcellularLocation>
</comment>